<name>A0ABP1R6E4_9HEXA</name>
<dbReference type="Proteomes" id="UP001642540">
    <property type="component" value="Unassembled WGS sequence"/>
</dbReference>
<evidence type="ECO:0008006" key="4">
    <source>
        <dbReference type="Google" id="ProtNLM"/>
    </source>
</evidence>
<organism evidence="2 3">
    <name type="scientific">Orchesella dallaii</name>
    <dbReference type="NCBI Taxonomy" id="48710"/>
    <lineage>
        <taxon>Eukaryota</taxon>
        <taxon>Metazoa</taxon>
        <taxon>Ecdysozoa</taxon>
        <taxon>Arthropoda</taxon>
        <taxon>Hexapoda</taxon>
        <taxon>Collembola</taxon>
        <taxon>Entomobryomorpha</taxon>
        <taxon>Entomobryoidea</taxon>
        <taxon>Orchesellidae</taxon>
        <taxon>Orchesellinae</taxon>
        <taxon>Orchesella</taxon>
    </lineage>
</organism>
<evidence type="ECO:0000313" key="3">
    <source>
        <dbReference type="Proteomes" id="UP001642540"/>
    </source>
</evidence>
<keyword evidence="1" id="KW-0472">Membrane</keyword>
<accession>A0ABP1R6E4</accession>
<dbReference type="EMBL" id="CAXLJM020000065">
    <property type="protein sequence ID" value="CAL8121378.1"/>
    <property type="molecule type" value="Genomic_DNA"/>
</dbReference>
<comment type="caution">
    <text evidence="2">The sequence shown here is derived from an EMBL/GenBank/DDBJ whole genome shotgun (WGS) entry which is preliminary data.</text>
</comment>
<keyword evidence="1" id="KW-0812">Transmembrane</keyword>
<feature type="transmembrane region" description="Helical" evidence="1">
    <location>
        <begin position="48"/>
        <end position="71"/>
    </location>
</feature>
<keyword evidence="1" id="KW-1133">Transmembrane helix</keyword>
<protein>
    <recommendedName>
        <fullName evidence="4">Odorant receptor</fullName>
    </recommendedName>
</protein>
<feature type="transmembrane region" description="Helical" evidence="1">
    <location>
        <begin position="256"/>
        <end position="279"/>
    </location>
</feature>
<feature type="transmembrane region" description="Helical" evidence="1">
    <location>
        <begin position="119"/>
        <end position="141"/>
    </location>
</feature>
<evidence type="ECO:0000256" key="1">
    <source>
        <dbReference type="SAM" id="Phobius"/>
    </source>
</evidence>
<keyword evidence="3" id="KW-1185">Reference proteome</keyword>
<gene>
    <name evidence="2" type="ORF">ODALV1_LOCUS19356</name>
</gene>
<sequence>MALARGATNVLFLLQKYSIFPPFACHLIVDALWRIRQLDSNWEKNKDIVQLSTLLILLAFMFVGYTFYYYFKHFNEEFAYVVTQLYQQLGMVKNSTDDRRITSVSKLFGKILCLEKSEAVVFMISFSFLCIPVAAPCLPFVTEFEPLQVLVQELLTFIPSMNPNVACMISKTFAMFIYTFYALHGGAVVLYLLLVFIFVGGCVLHLSTRLKREANVTINQEFIHTSRALNKFQKCIERYRILQILTSISRQISKDIFGALSVMGAVLAASSAYFVIYLYKLVPFIMYLACAVTVVFVFFTCFVLVTLASLPNAHTSLFKQRWRWIRLSKKFRLQLESCGPVGFSLGTFVRIATVKTAIVLADTFLNSIATMVLMGDFQPI</sequence>
<reference evidence="2 3" key="1">
    <citation type="submission" date="2024-08" db="EMBL/GenBank/DDBJ databases">
        <authorList>
            <person name="Cucini C."/>
            <person name="Frati F."/>
        </authorList>
    </citation>
    <scope>NUCLEOTIDE SEQUENCE [LARGE SCALE GENOMIC DNA]</scope>
</reference>
<proteinExistence type="predicted"/>
<feature type="transmembrane region" description="Helical" evidence="1">
    <location>
        <begin position="285"/>
        <end position="310"/>
    </location>
</feature>
<feature type="transmembrane region" description="Helical" evidence="1">
    <location>
        <begin position="187"/>
        <end position="206"/>
    </location>
</feature>
<evidence type="ECO:0000313" key="2">
    <source>
        <dbReference type="EMBL" id="CAL8121378.1"/>
    </source>
</evidence>